<dbReference type="EMBL" id="JAHBMK020000001">
    <property type="protein sequence ID" value="MDO8226238.1"/>
    <property type="molecule type" value="Genomic_DNA"/>
</dbReference>
<dbReference type="Proteomes" id="UP001177121">
    <property type="component" value="Unassembled WGS sequence"/>
</dbReference>
<comment type="caution">
    <text evidence="1">The sequence shown here is derived from an EMBL/GenBank/DDBJ whole genome shotgun (WGS) entry which is preliminary data.</text>
</comment>
<dbReference type="RefSeq" id="WP_213401810.1">
    <property type="nucleotide sequence ID" value="NZ_JAHBMK020000001.1"/>
</dbReference>
<sequence length="226" mass="25369">MVYVLTAILILIGIVLLFSMKIHVAMEYLHADDNDKLTLKVTTLLGLIRIKKTIPAIKLNKDDGTVDIKQKTESKMKKNSEKKKITQGDVQQSINKIEMILHQVTRLRKISASFLAHLHITKLEWVTVVGIQDAAVTGVLTGAVWGVKGGIAAMLYDHLDFVNKPVYEVIPSFQVPVSKTHFQCIFFFRFGHAMLAAFKFVKYGRELSVLKKNPSARMTSKNDSSV</sequence>
<proteinExistence type="predicted"/>
<dbReference type="Pfam" id="PF11167">
    <property type="entry name" value="DUF2953"/>
    <property type="match status" value="1"/>
</dbReference>
<keyword evidence="2" id="KW-1185">Reference proteome</keyword>
<evidence type="ECO:0000313" key="2">
    <source>
        <dbReference type="Proteomes" id="UP001177121"/>
    </source>
</evidence>
<organism evidence="1 2">
    <name type="scientific">Bacillus cabrialesii subsp. tritici</name>
    <dbReference type="NCBI Taxonomy" id="2944916"/>
    <lineage>
        <taxon>Bacteria</taxon>
        <taxon>Bacillati</taxon>
        <taxon>Bacillota</taxon>
        <taxon>Bacilli</taxon>
        <taxon>Bacillales</taxon>
        <taxon>Bacillaceae</taxon>
        <taxon>Bacillus</taxon>
        <taxon>Bacillus cabrialesii</taxon>
    </lineage>
</organism>
<gene>
    <name evidence="1" type="ORF">KHP33_015505</name>
</gene>
<protein>
    <submittedName>
        <fullName evidence="1">DUF2953 domain-containing protein</fullName>
    </submittedName>
</protein>
<accession>A0ABT9DNF8</accession>
<reference evidence="1" key="1">
    <citation type="submission" date="2023-07" db="EMBL/GenBank/DDBJ databases">
        <title>Biological control against Fusarium languescens, the causal agent of wilt in Jalapeno peppers, by a novel bacterial subspecies: Bacillus cabrialesii subsp. tritici TSO2.</title>
        <authorList>
            <person name="Montoya-Martinez A.C."/>
            <person name="Figueroa-Brambila K.M."/>
            <person name="Escalante-Beltran A."/>
            <person name="Lopez-Montoya N.D."/>
            <person name="Valenzuela-Ruiz V."/>
            <person name="Parra-Cota F.I."/>
            <person name="Estrada Alvarado M.I."/>
            <person name="De Los Santos Villalobos S."/>
        </authorList>
    </citation>
    <scope>NUCLEOTIDE SEQUENCE</scope>
    <source>
        <strain evidence="1">TSO2</strain>
    </source>
</reference>
<evidence type="ECO:0000313" key="1">
    <source>
        <dbReference type="EMBL" id="MDO8226238.1"/>
    </source>
</evidence>
<dbReference type="InterPro" id="IPR021338">
    <property type="entry name" value="DUF2953"/>
</dbReference>
<name>A0ABT9DNF8_9BACI</name>